<name>A0ABQ7DK75_BRACR</name>
<evidence type="ECO:0000313" key="2">
    <source>
        <dbReference type="EMBL" id="KAF3578049.1"/>
    </source>
</evidence>
<dbReference type="EMBL" id="QGKV02000649">
    <property type="protein sequence ID" value="KAF3578049.1"/>
    <property type="molecule type" value="Genomic_DNA"/>
</dbReference>
<gene>
    <name evidence="2" type="ORF">DY000_02030374</name>
</gene>
<feature type="region of interest" description="Disordered" evidence="1">
    <location>
        <begin position="204"/>
        <end position="279"/>
    </location>
</feature>
<feature type="compositionally biased region" description="Basic residues" evidence="1">
    <location>
        <begin position="266"/>
        <end position="279"/>
    </location>
</feature>
<comment type="caution">
    <text evidence="2">The sequence shown here is derived from an EMBL/GenBank/DDBJ whole genome shotgun (WGS) entry which is preliminary data.</text>
</comment>
<feature type="compositionally biased region" description="Polar residues" evidence="1">
    <location>
        <begin position="253"/>
        <end position="265"/>
    </location>
</feature>
<dbReference type="PANTHER" id="PTHR31286">
    <property type="entry name" value="GLYCINE-RICH CELL WALL STRUCTURAL PROTEIN 1.8-LIKE"/>
    <property type="match status" value="1"/>
</dbReference>
<proteinExistence type="predicted"/>
<dbReference type="PANTHER" id="PTHR31286:SF148">
    <property type="entry name" value="DUF4283 DOMAIN-CONTAINING PROTEIN"/>
    <property type="match status" value="1"/>
</dbReference>
<keyword evidence="3" id="KW-1185">Reference proteome</keyword>
<evidence type="ECO:0008006" key="4">
    <source>
        <dbReference type="Google" id="ProtNLM"/>
    </source>
</evidence>
<dbReference type="Proteomes" id="UP000266723">
    <property type="component" value="Unassembled WGS sequence"/>
</dbReference>
<evidence type="ECO:0000256" key="1">
    <source>
        <dbReference type="SAM" id="MobiDB-lite"/>
    </source>
</evidence>
<protein>
    <recommendedName>
        <fullName evidence="4">CCHC-type domain-containing protein</fullName>
    </recommendedName>
</protein>
<sequence length="279" mass="30523">MDVARVLVEVDLTNPLPNKISFKGQNGTDTMVSINYPWLLLRCSVCTKWGHVERNCQALKHSAPMHSQTEVVGGELPNDSVILEGFSPKDTPETSGAVIITKLMVELESISDKERLPGVSLLGREVDQVKDDTVSVIAEEWTLAEGSNGGMTEDQNVKEQEGCVSPNGFQVLQDLREEGEIDGEDETHVESDEVENVDCVLDHAVQDSQTSSDPVRFPLTETGEEDEAETVVGLSRGSSARSRGRGSKKVFANSRSLVQAVSQQQKRPHQAKKASSRKH</sequence>
<accession>A0ABQ7DK75</accession>
<evidence type="ECO:0000313" key="3">
    <source>
        <dbReference type="Proteomes" id="UP000266723"/>
    </source>
</evidence>
<organism evidence="2 3">
    <name type="scientific">Brassica cretica</name>
    <name type="common">Mustard</name>
    <dbReference type="NCBI Taxonomy" id="69181"/>
    <lineage>
        <taxon>Eukaryota</taxon>
        <taxon>Viridiplantae</taxon>
        <taxon>Streptophyta</taxon>
        <taxon>Embryophyta</taxon>
        <taxon>Tracheophyta</taxon>
        <taxon>Spermatophyta</taxon>
        <taxon>Magnoliopsida</taxon>
        <taxon>eudicotyledons</taxon>
        <taxon>Gunneridae</taxon>
        <taxon>Pentapetalae</taxon>
        <taxon>rosids</taxon>
        <taxon>malvids</taxon>
        <taxon>Brassicales</taxon>
        <taxon>Brassicaceae</taxon>
        <taxon>Brassiceae</taxon>
        <taxon>Brassica</taxon>
    </lineage>
</organism>
<dbReference type="InterPro" id="IPR040256">
    <property type="entry name" value="At4g02000-like"/>
</dbReference>
<reference evidence="2 3" key="1">
    <citation type="journal article" date="2020" name="BMC Genomics">
        <title>Intraspecific diversification of the crop wild relative Brassica cretica Lam. using demographic model selection.</title>
        <authorList>
            <person name="Kioukis A."/>
            <person name="Michalopoulou V.A."/>
            <person name="Briers L."/>
            <person name="Pirintsos S."/>
            <person name="Studholme D.J."/>
            <person name="Pavlidis P."/>
            <person name="Sarris P.F."/>
        </authorList>
    </citation>
    <scope>NUCLEOTIDE SEQUENCE [LARGE SCALE GENOMIC DNA]</scope>
    <source>
        <strain evidence="3">cv. PFS-1207/04</strain>
    </source>
</reference>